<accession>A0ABR9E602</accession>
<dbReference type="RefSeq" id="WP_192505961.1">
    <property type="nucleotide sequence ID" value="NZ_AQGV01000009.1"/>
</dbReference>
<evidence type="ECO:0000313" key="2">
    <source>
        <dbReference type="Proteomes" id="UP000615755"/>
    </source>
</evidence>
<organism evidence="1 2">
    <name type="scientific">Pseudoalteromonas aurantia 208</name>
    <dbReference type="NCBI Taxonomy" id="1314867"/>
    <lineage>
        <taxon>Bacteria</taxon>
        <taxon>Pseudomonadati</taxon>
        <taxon>Pseudomonadota</taxon>
        <taxon>Gammaproteobacteria</taxon>
        <taxon>Alteromonadales</taxon>
        <taxon>Pseudoalteromonadaceae</taxon>
        <taxon>Pseudoalteromonas</taxon>
    </lineage>
</organism>
<name>A0ABR9E602_9GAMM</name>
<dbReference type="EMBL" id="AQGV01000009">
    <property type="protein sequence ID" value="MBE0366420.1"/>
    <property type="molecule type" value="Genomic_DNA"/>
</dbReference>
<sequence>MTYKGLYISDVILASLDSRSLALEPRERFVVTQQDIHRMAGIKLEHDSMLRGDQYNHVDLFDPLYAEVTSSFFDNIQLAVMSYWIPEFDPEYSAFGTYVQNKCELSCPFLDVSERGSLSPNVALTVAMQYALADDLVEQALLMSFEQSTVPVAENSYHALPKFSSSGIVKLTAEPQGNHIKLLASRVISEFEVSRENFKLAHYLEELLEQLGVPQGQVILSFKRNTSIFKTYNYHLETDCLTSYAMDFVDPTASCMTVIRWLHQKQHTPIWLSEFAILIDEDEESLSAHCLVIQNLAQSGEHK</sequence>
<proteinExistence type="predicted"/>
<reference evidence="1 2" key="1">
    <citation type="submission" date="2015-03" db="EMBL/GenBank/DDBJ databases">
        <title>Genome sequence of Pseudoalteromonas aurantia.</title>
        <authorList>
            <person name="Xie B.-B."/>
            <person name="Rong J.-C."/>
            <person name="Qin Q.-L."/>
            <person name="Zhang Y.-Z."/>
        </authorList>
    </citation>
    <scope>NUCLEOTIDE SEQUENCE [LARGE SCALE GENOMIC DNA]</scope>
    <source>
        <strain evidence="1 2">208</strain>
    </source>
</reference>
<evidence type="ECO:0000313" key="1">
    <source>
        <dbReference type="EMBL" id="MBE0366420.1"/>
    </source>
</evidence>
<comment type="caution">
    <text evidence="1">The sequence shown here is derived from an EMBL/GenBank/DDBJ whole genome shotgun (WGS) entry which is preliminary data.</text>
</comment>
<dbReference type="Proteomes" id="UP000615755">
    <property type="component" value="Unassembled WGS sequence"/>
</dbReference>
<keyword evidence="2" id="KW-1185">Reference proteome</keyword>
<protein>
    <submittedName>
        <fullName evidence="1">Uncharacterized protein</fullName>
    </submittedName>
</protein>
<gene>
    <name evidence="1" type="ORF">PAUR_a3425</name>
</gene>